<dbReference type="Pfam" id="PF21068">
    <property type="entry name" value="ATPgraspMvdD"/>
    <property type="match status" value="1"/>
</dbReference>
<protein>
    <submittedName>
        <fullName evidence="2">ATP-grasp ribosomal peptide maturase</fullName>
    </submittedName>
</protein>
<dbReference type="OrthoDB" id="9794735at2"/>
<comment type="caution">
    <text evidence="2">The sequence shown here is derived from an EMBL/GenBank/DDBJ whole genome shotgun (WGS) entry which is preliminary data.</text>
</comment>
<dbReference type="PANTHER" id="PTHR21621">
    <property type="entry name" value="RIBOSOMAL PROTEIN S6 MODIFICATION PROTEIN"/>
    <property type="match status" value="1"/>
</dbReference>
<dbReference type="SUPFAM" id="SSF56059">
    <property type="entry name" value="Glutathione synthetase ATP-binding domain-like"/>
    <property type="match status" value="1"/>
</dbReference>
<dbReference type="EMBL" id="SJKD01000005">
    <property type="protein sequence ID" value="TCC47965.1"/>
    <property type="molecule type" value="Genomic_DNA"/>
</dbReference>
<dbReference type="Gene3D" id="3.30.470.20">
    <property type="entry name" value="ATP-grasp fold, B domain"/>
    <property type="match status" value="1"/>
</dbReference>
<dbReference type="InterPro" id="IPR048936">
    <property type="entry name" value="MvdD-like_ATPgrasp"/>
</dbReference>
<dbReference type="GO" id="GO:0009432">
    <property type="term" value="P:SOS response"/>
    <property type="evidence" value="ECO:0007669"/>
    <property type="project" value="TreeGrafter"/>
</dbReference>
<dbReference type="Proteomes" id="UP000293342">
    <property type="component" value="Unassembled WGS sequence"/>
</dbReference>
<evidence type="ECO:0000313" key="3">
    <source>
        <dbReference type="Proteomes" id="UP000293342"/>
    </source>
</evidence>
<reference evidence="2 3" key="1">
    <citation type="submission" date="2019-02" db="EMBL/GenBank/DDBJ databases">
        <title>Kribbella capetownensis sp. nov. and Kribbella speibonae sp. nov., isolated from soil.</title>
        <authorList>
            <person name="Curtis S.M."/>
            <person name="Norton I."/>
            <person name="Everest G.J."/>
            <person name="Meyers P.R."/>
        </authorList>
    </citation>
    <scope>NUCLEOTIDE SEQUENCE [LARGE SCALE GENOMIC DNA]</scope>
    <source>
        <strain evidence="2 3">YM53</strain>
    </source>
</reference>
<name>A0A4R0JZS2_9ACTN</name>
<dbReference type="InterPro" id="IPR026449">
    <property type="entry name" value="GRASP_SAV_5884"/>
</dbReference>
<keyword evidence="3" id="KW-1185">Reference proteome</keyword>
<evidence type="ECO:0000259" key="1">
    <source>
        <dbReference type="Pfam" id="PF21068"/>
    </source>
</evidence>
<dbReference type="AlphaFoldDB" id="A0A4R0JZS2"/>
<dbReference type="RefSeq" id="WP_131516019.1">
    <property type="nucleotide sequence ID" value="NZ_SJKD01000005.1"/>
</dbReference>
<dbReference type="GO" id="GO:0005737">
    <property type="term" value="C:cytoplasm"/>
    <property type="evidence" value="ECO:0007669"/>
    <property type="project" value="TreeGrafter"/>
</dbReference>
<feature type="domain" description="MvdD-like pre-ATP grasp" evidence="1">
    <location>
        <begin position="3"/>
        <end position="117"/>
    </location>
</feature>
<dbReference type="PANTHER" id="PTHR21621:SF0">
    <property type="entry name" value="BETA-CITRYLGLUTAMATE SYNTHASE B-RELATED"/>
    <property type="match status" value="1"/>
</dbReference>
<proteinExistence type="predicted"/>
<accession>A0A4R0JZS2</accession>
<organism evidence="2 3">
    <name type="scientific">Kribbella capetownensis</name>
    <dbReference type="NCBI Taxonomy" id="1572659"/>
    <lineage>
        <taxon>Bacteria</taxon>
        <taxon>Bacillati</taxon>
        <taxon>Actinomycetota</taxon>
        <taxon>Actinomycetes</taxon>
        <taxon>Propionibacteriales</taxon>
        <taxon>Kribbellaceae</taxon>
        <taxon>Kribbella</taxon>
    </lineage>
</organism>
<evidence type="ECO:0000313" key="2">
    <source>
        <dbReference type="EMBL" id="TCC47965.1"/>
    </source>
</evidence>
<sequence length="315" mass="34664">MGTVLVLTGRDDLTADAVIDELTRRKASVVRYDTSDFPQASRVAATLGTQGWEGQLTAERSIDLQTISSVWWRRPAEFSVPGVWPDEARAFAVSEARVGVLGVLGSLPVRWINHPAKDSAANYKPVQLAVAARAGLDVPRTIITSDPDHAREFIGADEVIYKGLSGGVLTAERRHRYLPTTVLRTAEIDTSLTGTAHLFQERVPKQCEVRLTVIGKRMFPVAIHAGSPAAKLDWRTDYPSLTYGPIELPVHVEKGVRLLMDELGLFFGALDFAVTPDGRWVFFEVNPNGQWHWLAVRADVPMVEAMADALQGKDD</sequence>
<dbReference type="GO" id="GO:0018169">
    <property type="term" value="F:ribosomal S6-glutamic acid ligase activity"/>
    <property type="evidence" value="ECO:0007669"/>
    <property type="project" value="TreeGrafter"/>
</dbReference>
<gene>
    <name evidence="2" type="primary">tgmB</name>
    <name evidence="2" type="ORF">E0H75_24870</name>
</gene>
<dbReference type="NCBIfam" id="TIGR04187">
    <property type="entry name" value="GRASP_SAV_5884"/>
    <property type="match status" value="1"/>
</dbReference>